<dbReference type="EMBL" id="NAJP01000138">
    <property type="protein sequence ID" value="TKA26539.1"/>
    <property type="molecule type" value="Genomic_DNA"/>
</dbReference>
<evidence type="ECO:0000256" key="1">
    <source>
        <dbReference type="SAM" id="MobiDB-lite"/>
    </source>
</evidence>
<proteinExistence type="predicted"/>
<accession>A0A4V5N467</accession>
<comment type="caution">
    <text evidence="2">The sequence shown here is derived from an EMBL/GenBank/DDBJ whole genome shotgun (WGS) entry which is preliminary data.</text>
</comment>
<organism evidence="2 3">
    <name type="scientific">Friedmanniomyces endolithicus</name>
    <dbReference type="NCBI Taxonomy" id="329885"/>
    <lineage>
        <taxon>Eukaryota</taxon>
        <taxon>Fungi</taxon>
        <taxon>Dikarya</taxon>
        <taxon>Ascomycota</taxon>
        <taxon>Pezizomycotina</taxon>
        <taxon>Dothideomycetes</taxon>
        <taxon>Dothideomycetidae</taxon>
        <taxon>Mycosphaerellales</taxon>
        <taxon>Teratosphaeriaceae</taxon>
        <taxon>Friedmanniomyces</taxon>
    </lineage>
</organism>
<dbReference type="AlphaFoldDB" id="A0A4V5N467"/>
<gene>
    <name evidence="2" type="ORF">B0A54_17525</name>
</gene>
<dbReference type="Proteomes" id="UP000310066">
    <property type="component" value="Unassembled WGS sequence"/>
</dbReference>
<protein>
    <submittedName>
        <fullName evidence="2">Uncharacterized protein</fullName>
    </submittedName>
</protein>
<sequence length="139" mass="15841">MSYWEGPFQGMDPLTYSVILRMQLEETQGLMYTEDLCKCDTAMLDRKMAQSMATAVLRNGDLIQHAYEQERIFAQDREIAERLAANNKPVRTRTPSSAKQSRRTDPWADEEMLAKVAAIYMRYPGSTEDLVEEASPGPN</sequence>
<name>A0A4V5N467_9PEZI</name>
<reference evidence="2 3" key="1">
    <citation type="submission" date="2017-03" db="EMBL/GenBank/DDBJ databases">
        <title>Genomes of endolithic fungi from Antarctica.</title>
        <authorList>
            <person name="Coleine C."/>
            <person name="Masonjones S."/>
            <person name="Stajich J.E."/>
        </authorList>
    </citation>
    <scope>NUCLEOTIDE SEQUENCE [LARGE SCALE GENOMIC DNA]</scope>
    <source>
        <strain evidence="2 3">CCFEE 5311</strain>
    </source>
</reference>
<evidence type="ECO:0000313" key="2">
    <source>
        <dbReference type="EMBL" id="TKA26539.1"/>
    </source>
</evidence>
<dbReference type="OrthoDB" id="9977870at2759"/>
<feature type="region of interest" description="Disordered" evidence="1">
    <location>
        <begin position="84"/>
        <end position="109"/>
    </location>
</feature>
<evidence type="ECO:0000313" key="3">
    <source>
        <dbReference type="Proteomes" id="UP000310066"/>
    </source>
</evidence>
<dbReference type="STRING" id="329885.A0A4V5N467"/>